<dbReference type="EMBL" id="LAZR01003014">
    <property type="protein sequence ID" value="KKN22974.1"/>
    <property type="molecule type" value="Genomic_DNA"/>
</dbReference>
<organism evidence="1">
    <name type="scientific">marine sediment metagenome</name>
    <dbReference type="NCBI Taxonomy" id="412755"/>
    <lineage>
        <taxon>unclassified sequences</taxon>
        <taxon>metagenomes</taxon>
        <taxon>ecological metagenomes</taxon>
    </lineage>
</organism>
<sequence length="104" mass="10414">MTYVIKRKLQSVVGGGRGDAPSVPGAPGAAGVMGTMGAMGTPGVPGVPGMTGATGVDGITTIIHHIQTSGDGVIQNLPSLMDTLTVNRLVVRKSARAPFGTNIF</sequence>
<reference evidence="1" key="1">
    <citation type="journal article" date="2015" name="Nature">
        <title>Complex archaea that bridge the gap between prokaryotes and eukaryotes.</title>
        <authorList>
            <person name="Spang A."/>
            <person name="Saw J.H."/>
            <person name="Jorgensen S.L."/>
            <person name="Zaremba-Niedzwiedzka K."/>
            <person name="Martijn J."/>
            <person name="Lind A.E."/>
            <person name="van Eijk R."/>
            <person name="Schleper C."/>
            <person name="Guy L."/>
            <person name="Ettema T.J."/>
        </authorList>
    </citation>
    <scope>NUCLEOTIDE SEQUENCE</scope>
</reference>
<name>A0A0F9NYN6_9ZZZZ</name>
<evidence type="ECO:0000313" key="1">
    <source>
        <dbReference type="EMBL" id="KKN22974.1"/>
    </source>
</evidence>
<protein>
    <recommendedName>
        <fullName evidence="2">Collagen triple helix repeat protein</fullName>
    </recommendedName>
</protein>
<evidence type="ECO:0008006" key="2">
    <source>
        <dbReference type="Google" id="ProtNLM"/>
    </source>
</evidence>
<proteinExistence type="predicted"/>
<dbReference type="AlphaFoldDB" id="A0A0F9NYN6"/>
<comment type="caution">
    <text evidence="1">The sequence shown here is derived from an EMBL/GenBank/DDBJ whole genome shotgun (WGS) entry which is preliminary data.</text>
</comment>
<gene>
    <name evidence="1" type="ORF">LCGC14_0909770</name>
</gene>
<accession>A0A0F9NYN6</accession>